<evidence type="ECO:0000313" key="3">
    <source>
        <dbReference type="Proteomes" id="UP001516400"/>
    </source>
</evidence>
<evidence type="ECO:0000256" key="1">
    <source>
        <dbReference type="SAM" id="MobiDB-lite"/>
    </source>
</evidence>
<gene>
    <name evidence="2" type="ORF">HHI36_006052</name>
</gene>
<dbReference type="EMBL" id="JABFTP020000144">
    <property type="protein sequence ID" value="KAL3282894.1"/>
    <property type="molecule type" value="Genomic_DNA"/>
</dbReference>
<keyword evidence="3" id="KW-1185">Reference proteome</keyword>
<reference evidence="2 3" key="1">
    <citation type="journal article" date="2021" name="BMC Biol.">
        <title>Horizontally acquired antibacterial genes associated with adaptive radiation of ladybird beetles.</title>
        <authorList>
            <person name="Li H.S."/>
            <person name="Tang X.F."/>
            <person name="Huang Y.H."/>
            <person name="Xu Z.Y."/>
            <person name="Chen M.L."/>
            <person name="Du X.Y."/>
            <person name="Qiu B.Y."/>
            <person name="Chen P.T."/>
            <person name="Zhang W."/>
            <person name="Slipinski A."/>
            <person name="Escalona H.E."/>
            <person name="Waterhouse R.M."/>
            <person name="Zwick A."/>
            <person name="Pang H."/>
        </authorList>
    </citation>
    <scope>NUCLEOTIDE SEQUENCE [LARGE SCALE GENOMIC DNA]</scope>
    <source>
        <strain evidence="2">SYSU2018</strain>
    </source>
</reference>
<dbReference type="Proteomes" id="UP001516400">
    <property type="component" value="Unassembled WGS sequence"/>
</dbReference>
<feature type="compositionally biased region" description="Acidic residues" evidence="1">
    <location>
        <begin position="43"/>
        <end position="68"/>
    </location>
</feature>
<dbReference type="AlphaFoldDB" id="A0ABD2NWV9"/>
<accession>A0ABD2NWV9</accession>
<evidence type="ECO:0000313" key="2">
    <source>
        <dbReference type="EMBL" id="KAL3282894.1"/>
    </source>
</evidence>
<feature type="region of interest" description="Disordered" evidence="1">
    <location>
        <begin position="41"/>
        <end position="68"/>
    </location>
</feature>
<sequence>MPNILHIGRQYLTSHFREEVHQLFLDREEDGDISAISTIDNDHDSEEEYSIDGDVTVETEPDPNDGFDGDAEDAATILVSGEEVHQLFLDREEDGDISAISTIDNDHDSEEEYSIDGDVTVETEPDPNDGFDGDAEDAATILVPGEEVHQLFLDREEDGDISAVSTIDNDHDSEEEYSIDGDVTVETEPDPNDGFDGDAEDAATILVPGNSSDLPSSSASYVYGKKKLLYSVEPEAMILFSI</sequence>
<name>A0ABD2NWV9_9CUCU</name>
<organism evidence="2 3">
    <name type="scientific">Cryptolaemus montrouzieri</name>
    <dbReference type="NCBI Taxonomy" id="559131"/>
    <lineage>
        <taxon>Eukaryota</taxon>
        <taxon>Metazoa</taxon>
        <taxon>Ecdysozoa</taxon>
        <taxon>Arthropoda</taxon>
        <taxon>Hexapoda</taxon>
        <taxon>Insecta</taxon>
        <taxon>Pterygota</taxon>
        <taxon>Neoptera</taxon>
        <taxon>Endopterygota</taxon>
        <taxon>Coleoptera</taxon>
        <taxon>Polyphaga</taxon>
        <taxon>Cucujiformia</taxon>
        <taxon>Coccinelloidea</taxon>
        <taxon>Coccinellidae</taxon>
        <taxon>Scymninae</taxon>
        <taxon>Scymnini</taxon>
        <taxon>Cryptolaemus</taxon>
    </lineage>
</organism>
<protein>
    <submittedName>
        <fullName evidence="2">Uncharacterized protein</fullName>
    </submittedName>
</protein>
<proteinExistence type="predicted"/>
<comment type="caution">
    <text evidence="2">The sequence shown here is derived from an EMBL/GenBank/DDBJ whole genome shotgun (WGS) entry which is preliminary data.</text>
</comment>